<evidence type="ECO:0000256" key="7">
    <source>
        <dbReference type="SAM" id="MobiDB-lite"/>
    </source>
</evidence>
<dbReference type="Gene3D" id="3.40.50.10130">
    <property type="match status" value="1"/>
</dbReference>
<evidence type="ECO:0000256" key="6">
    <source>
        <dbReference type="ARBA" id="ARBA00023242"/>
    </source>
</evidence>
<comment type="caution">
    <text evidence="9">The sequence shown here is derived from an EMBL/GenBank/DDBJ whole genome shotgun (WGS) entry which is preliminary data.</text>
</comment>
<name>A0A8J7NQQ2_ATRSP</name>
<evidence type="ECO:0000256" key="2">
    <source>
        <dbReference type="ARBA" id="ARBA00005313"/>
    </source>
</evidence>
<feature type="non-terminal residue" evidence="9">
    <location>
        <position position="594"/>
    </location>
</feature>
<organism evidence="9 10">
    <name type="scientific">Atractosteus spatula</name>
    <name type="common">Alligator gar</name>
    <name type="synonym">Lepisosteus spatula</name>
    <dbReference type="NCBI Taxonomy" id="7917"/>
    <lineage>
        <taxon>Eukaryota</taxon>
        <taxon>Metazoa</taxon>
        <taxon>Chordata</taxon>
        <taxon>Craniata</taxon>
        <taxon>Vertebrata</taxon>
        <taxon>Euteleostomi</taxon>
        <taxon>Actinopterygii</taxon>
        <taxon>Neopterygii</taxon>
        <taxon>Holostei</taxon>
        <taxon>Semionotiformes</taxon>
        <taxon>Lepisosteidae</taxon>
        <taxon>Atractosteus</taxon>
    </lineage>
</organism>
<dbReference type="GO" id="GO:0005634">
    <property type="term" value="C:nucleus"/>
    <property type="evidence" value="ECO:0007669"/>
    <property type="project" value="UniProtKB-SubCell"/>
</dbReference>
<keyword evidence="9" id="KW-0378">Hydrolase</keyword>
<feature type="region of interest" description="Disordered" evidence="7">
    <location>
        <begin position="1"/>
        <end position="24"/>
    </location>
</feature>
<dbReference type="GO" id="GO:0008821">
    <property type="term" value="F:crossover junction DNA endonuclease activity"/>
    <property type="evidence" value="ECO:0007669"/>
    <property type="project" value="TreeGrafter"/>
</dbReference>
<feature type="region of interest" description="Disordered" evidence="7">
    <location>
        <begin position="400"/>
        <end position="421"/>
    </location>
</feature>
<feature type="domain" description="ERCC4" evidence="8">
    <location>
        <begin position="264"/>
        <end position="539"/>
    </location>
</feature>
<keyword evidence="3" id="KW-0227">DNA damage</keyword>
<evidence type="ECO:0000313" key="10">
    <source>
        <dbReference type="Proteomes" id="UP000736164"/>
    </source>
</evidence>
<keyword evidence="6" id="KW-0539">Nucleus</keyword>
<dbReference type="Gene3D" id="1.10.150.670">
    <property type="entry name" value="Crossover junction endonuclease EME1, DNA-binding domain"/>
    <property type="match status" value="1"/>
</dbReference>
<evidence type="ECO:0000313" key="9">
    <source>
        <dbReference type="EMBL" id="MBN3315526.1"/>
    </source>
</evidence>
<keyword evidence="9" id="KW-0540">Nuclease</keyword>
<evidence type="ECO:0000256" key="3">
    <source>
        <dbReference type="ARBA" id="ARBA00022763"/>
    </source>
</evidence>
<dbReference type="PANTHER" id="PTHR21077">
    <property type="entry name" value="EME1 PROTEIN"/>
    <property type="match status" value="1"/>
</dbReference>
<dbReference type="Proteomes" id="UP000736164">
    <property type="component" value="Unassembled WGS sequence"/>
</dbReference>
<feature type="non-terminal residue" evidence="9">
    <location>
        <position position="1"/>
    </location>
</feature>
<gene>
    <name evidence="9" type="primary">Eme1_1</name>
    <name evidence="9" type="ORF">GTO95_0006640</name>
</gene>
<dbReference type="GO" id="GO:0000712">
    <property type="term" value="P:resolution of meiotic recombination intermediates"/>
    <property type="evidence" value="ECO:0007669"/>
    <property type="project" value="TreeGrafter"/>
</dbReference>
<keyword evidence="9" id="KW-0255">Endonuclease</keyword>
<dbReference type="GO" id="GO:0031573">
    <property type="term" value="P:mitotic intra-S DNA damage checkpoint signaling"/>
    <property type="evidence" value="ECO:0007669"/>
    <property type="project" value="TreeGrafter"/>
</dbReference>
<dbReference type="InterPro" id="IPR006166">
    <property type="entry name" value="ERCC4_domain"/>
</dbReference>
<sequence length="594" mass="66314">MGGSRQNSEHSDTDSNTDLDDLPVFDFLQPRPTLACRSSYPQKLLDVVILDSSDSEPPDQDPETTLPVVLRSAQEREVTMISSGSEEEEEFVPLLERLKGHFRGTASAACPVQSEQDSAGGTVDAQYSSKSSDPSFPQLPPPTSTTGLQRASVWDFSDSEEENTAPDSKKPNLGPHGPERHSFPSSVEWADRNISPLRKKAVKHRQEEIDEARAVAVERRKGRERQKAERENRKRELERQRAERKALADAVKALRPEECMKHMVVTIDPGRSLLQLEGGGSLLTSLQALGCSCAIERQVVARSVTWRRRLPSSQGLTGELDCVSEPHAVIHVPVEDFIRMIHSTILSPKVQRGAVSGCGPTLISWSNSIVEQITGSILTLAVIDLEKYFRSQKSKNQKKYRDAVLGEGQEGGSKRRKKKEDSKQLVEVSRVDVEEAVDLQLHSEVQVRFLESWKEFSDYIAMFTKAVAEAPFKRERDQTSFGFYLESEWAGGHRVERTGKGLVQVWKRQIQQLNRVSPEIASAVLAAYPSPQLLAKAYQKCKTERERHNLLSDILVRRGEGVTSTSRRVGPELSKRICLLMTSPDPNLSLETTG</sequence>
<evidence type="ECO:0000256" key="1">
    <source>
        <dbReference type="ARBA" id="ARBA00004123"/>
    </source>
</evidence>
<comment type="subcellular location">
    <subcellularLocation>
        <location evidence="1">Nucleus</location>
    </subcellularLocation>
</comment>
<comment type="similarity">
    <text evidence="2">Belongs to the EME1/MMS4 family.</text>
</comment>
<dbReference type="SMART" id="SM00891">
    <property type="entry name" value="ERCC4"/>
    <property type="match status" value="1"/>
</dbReference>
<dbReference type="GO" id="GO:0031297">
    <property type="term" value="P:replication fork processing"/>
    <property type="evidence" value="ECO:0007669"/>
    <property type="project" value="TreeGrafter"/>
</dbReference>
<protein>
    <submittedName>
        <fullName evidence="9">EME1 endonuclease</fullName>
    </submittedName>
</protein>
<evidence type="ECO:0000259" key="8">
    <source>
        <dbReference type="SMART" id="SM00891"/>
    </source>
</evidence>
<dbReference type="FunFam" id="1.10.150.670:FF:000002">
    <property type="entry name" value="Crossover junction endonuclease EME1"/>
    <property type="match status" value="1"/>
</dbReference>
<dbReference type="InterPro" id="IPR033310">
    <property type="entry name" value="Mms4/EME1/EME2"/>
</dbReference>
<reference evidence="9" key="1">
    <citation type="journal article" date="2021" name="Cell">
        <title>Tracing the genetic footprints of vertebrate landing in non-teleost ray-finned fishes.</title>
        <authorList>
            <person name="Bi X."/>
            <person name="Wang K."/>
            <person name="Yang L."/>
            <person name="Pan H."/>
            <person name="Jiang H."/>
            <person name="Wei Q."/>
            <person name="Fang M."/>
            <person name="Yu H."/>
            <person name="Zhu C."/>
            <person name="Cai Y."/>
            <person name="He Y."/>
            <person name="Gan X."/>
            <person name="Zeng H."/>
            <person name="Yu D."/>
            <person name="Zhu Y."/>
            <person name="Jiang H."/>
            <person name="Qiu Q."/>
            <person name="Yang H."/>
            <person name="Zhang Y.E."/>
            <person name="Wang W."/>
            <person name="Zhu M."/>
            <person name="He S."/>
            <person name="Zhang G."/>
        </authorList>
    </citation>
    <scope>NUCLEOTIDE SEQUENCE</scope>
    <source>
        <strain evidence="9">Allg_001</strain>
    </source>
</reference>
<evidence type="ECO:0000256" key="5">
    <source>
        <dbReference type="ARBA" id="ARBA00023204"/>
    </source>
</evidence>
<dbReference type="AlphaFoldDB" id="A0A8J7NQQ2"/>
<keyword evidence="5" id="KW-0234">DNA repair</keyword>
<dbReference type="GO" id="GO:0003677">
    <property type="term" value="F:DNA binding"/>
    <property type="evidence" value="ECO:0007669"/>
    <property type="project" value="InterPro"/>
</dbReference>
<keyword evidence="10" id="KW-1185">Reference proteome</keyword>
<feature type="region of interest" description="Disordered" evidence="7">
    <location>
        <begin position="108"/>
        <end position="191"/>
    </location>
</feature>
<keyword evidence="4" id="KW-0233">DNA recombination</keyword>
<dbReference type="PANTHER" id="PTHR21077:SF7">
    <property type="entry name" value="CROSSOVER JUNCTION ENDONUCLEASE EME1"/>
    <property type="match status" value="1"/>
</dbReference>
<dbReference type="Pfam" id="PF21292">
    <property type="entry name" value="EME1-MUS81_C"/>
    <property type="match status" value="1"/>
</dbReference>
<dbReference type="EMBL" id="JAAWVO010021587">
    <property type="protein sequence ID" value="MBN3315526.1"/>
    <property type="molecule type" value="Genomic_DNA"/>
</dbReference>
<evidence type="ECO:0000256" key="4">
    <source>
        <dbReference type="ARBA" id="ARBA00023172"/>
    </source>
</evidence>
<feature type="region of interest" description="Disordered" evidence="7">
    <location>
        <begin position="217"/>
        <end position="239"/>
    </location>
</feature>
<feature type="compositionally biased region" description="Polar residues" evidence="7">
    <location>
        <begin position="113"/>
        <end position="135"/>
    </location>
</feature>
<dbReference type="GO" id="GO:0048476">
    <property type="term" value="C:Holliday junction resolvase complex"/>
    <property type="evidence" value="ECO:0007669"/>
    <property type="project" value="InterPro"/>
</dbReference>
<dbReference type="Pfam" id="PF02732">
    <property type="entry name" value="ERCC4"/>
    <property type="match status" value="1"/>
</dbReference>
<accession>A0A8J7NQQ2</accession>
<dbReference type="GO" id="GO:0006302">
    <property type="term" value="P:double-strand break repair"/>
    <property type="evidence" value="ECO:0007669"/>
    <property type="project" value="TreeGrafter"/>
</dbReference>
<dbReference type="InterPro" id="IPR042530">
    <property type="entry name" value="EME1/EME2_C"/>
</dbReference>
<proteinExistence type="inferred from homology"/>